<evidence type="ECO:0000313" key="1">
    <source>
        <dbReference type="EMBL" id="UXA66818.1"/>
    </source>
</evidence>
<dbReference type="AlphaFoldDB" id="A0A9Q9J5K3"/>
<dbReference type="EMBL" id="CP096142">
    <property type="protein sequence ID" value="UXA66818.1"/>
    <property type="molecule type" value="Genomic_DNA"/>
</dbReference>
<dbReference type="Proteomes" id="UP001058381">
    <property type="component" value="Chromosome"/>
</dbReference>
<name>A0A9Q9J5K3_9XANT</name>
<dbReference type="GeneID" id="75151181"/>
<dbReference type="RefSeq" id="WP_260808070.1">
    <property type="nucleotide sequence ID" value="NZ_CP096138.1"/>
</dbReference>
<accession>A0A9Q9J5K3</accession>
<organism evidence="1 2">
    <name type="scientific">Xanthomonas prunicola</name>
    <dbReference type="NCBI Taxonomy" id="2053930"/>
    <lineage>
        <taxon>Bacteria</taxon>
        <taxon>Pseudomonadati</taxon>
        <taxon>Pseudomonadota</taxon>
        <taxon>Gammaproteobacteria</taxon>
        <taxon>Lysobacterales</taxon>
        <taxon>Lysobacteraceae</taxon>
        <taxon>Xanthomonas</taxon>
    </lineage>
</organism>
<sequence length="49" mass="5195">MRFTTLRVGTDIHQIEGHGLQSGQPVGAPMIRRLAPPSRSIVSSLAAIA</sequence>
<protein>
    <submittedName>
        <fullName evidence="1">Uncharacterized protein</fullName>
    </submittedName>
</protein>
<proteinExistence type="predicted"/>
<reference evidence="1" key="1">
    <citation type="submission" date="2022-04" db="EMBL/GenBank/DDBJ databases">
        <title>Xanthomonas prunicola pv. tritici, a pathogen causing a previously unreported foliar disease of wheat.</title>
        <authorList>
            <person name="Clavijo F."/>
            <person name="Curland R.D."/>
            <person name="Dill-Macky R."/>
            <person name="Pereyra S."/>
            <person name="Roman-Reyna V."/>
            <person name="Siri M.I."/>
        </authorList>
    </citation>
    <scope>NUCLEOTIDE SEQUENCE</scope>
    <source>
        <strain evidence="1">CIX249</strain>
    </source>
</reference>
<gene>
    <name evidence="1" type="ORF">M0D43_07465</name>
</gene>
<evidence type="ECO:0000313" key="2">
    <source>
        <dbReference type="Proteomes" id="UP001058381"/>
    </source>
</evidence>